<dbReference type="AlphaFoldDB" id="A0A6G7WFE3"/>
<sequence>MSKIKLPQPFLFEAGPRAVLLLHAYTGSANDVRMLGRHLQREGYTVYAPNFSGHASERFEDILDLGGTDKWLEDAKEATQFLRNKGYDQIAVLGLSLGGIVATRALERGDYIGGGSFNSPIMNIGESRVPAAFVNYYRNFNKRLGMPAEEIEAAMPRIKEKMTQQMETITQFSKEVIDELNKIKVPYYIASSGKDELIDSINGAVLRDALLPFTTVDYQAFPDMSHVITVGANRDSFEESVTTFLEKLNWKEG</sequence>
<dbReference type="InterPro" id="IPR012354">
    <property type="entry name" value="Esterase_lipase"/>
</dbReference>
<reference evidence="3 4" key="1">
    <citation type="journal article" date="2017" name="Int. J. Syst. Evol. Microbiol.">
        <title>Jeotgalibaca porci sp. nov. and Jeotgalibaca arthritidis sp. nov., isolated from pigs, and emended description of the genus Jeotgalibaca.</title>
        <authorList>
            <person name="Zamora L."/>
            <person name="Perez-Sancho M."/>
            <person name="Dominguez L."/>
            <person name="Fernandez-Garayzabal J.F."/>
            <person name="Vela A.I."/>
        </authorList>
    </citation>
    <scope>NUCLEOTIDE SEQUENCE [LARGE SCALE GENOMIC DNA]</scope>
    <source>
        <strain evidence="3 4">CCUG 69148</strain>
    </source>
</reference>
<feature type="active site" description="Charge relay system" evidence="1">
    <location>
        <position position="195"/>
    </location>
</feature>
<dbReference type="InterPro" id="IPR022742">
    <property type="entry name" value="Hydrolase_4"/>
</dbReference>
<name>A0A6G7WFE3_9LACT</name>
<organism evidence="3 4">
    <name type="scientific">Jeotgalibaca porci</name>
    <dbReference type="NCBI Taxonomy" id="1868793"/>
    <lineage>
        <taxon>Bacteria</taxon>
        <taxon>Bacillati</taxon>
        <taxon>Bacillota</taxon>
        <taxon>Bacilli</taxon>
        <taxon>Lactobacillales</taxon>
        <taxon>Carnobacteriaceae</taxon>
        <taxon>Jeotgalibaca</taxon>
    </lineage>
</organism>
<evidence type="ECO:0000313" key="3">
    <source>
        <dbReference type="EMBL" id="QIK50888.1"/>
    </source>
</evidence>
<dbReference type="GeneID" id="94551989"/>
<dbReference type="RefSeq" id="WP_166061929.1">
    <property type="nucleotide sequence ID" value="NZ_CP049889.1"/>
</dbReference>
<evidence type="ECO:0000313" key="4">
    <source>
        <dbReference type="Proteomes" id="UP000501830"/>
    </source>
</evidence>
<gene>
    <name evidence="3" type="ORF">G7058_01785</name>
</gene>
<dbReference type="SUPFAM" id="SSF53474">
    <property type="entry name" value="alpha/beta-Hydrolases"/>
    <property type="match status" value="1"/>
</dbReference>
<feature type="active site" description="Charge relay system" evidence="1">
    <location>
        <position position="226"/>
    </location>
</feature>
<dbReference type="Pfam" id="PF12146">
    <property type="entry name" value="Hydrolase_4"/>
    <property type="match status" value="1"/>
</dbReference>
<dbReference type="InterPro" id="IPR029058">
    <property type="entry name" value="AB_hydrolase_fold"/>
</dbReference>
<dbReference type="GO" id="GO:0052689">
    <property type="term" value="F:carboxylic ester hydrolase activity"/>
    <property type="evidence" value="ECO:0007669"/>
    <property type="project" value="InterPro"/>
</dbReference>
<feature type="active site" description="Nucleophile" evidence="1">
    <location>
        <position position="96"/>
    </location>
</feature>
<dbReference type="PIRSF" id="PIRSF017388">
    <property type="entry name" value="Esterase_lipase"/>
    <property type="match status" value="1"/>
</dbReference>
<keyword evidence="4" id="KW-1185">Reference proteome</keyword>
<evidence type="ECO:0000259" key="2">
    <source>
        <dbReference type="Pfam" id="PF12146"/>
    </source>
</evidence>
<keyword evidence="3" id="KW-0378">Hydrolase</keyword>
<evidence type="ECO:0000256" key="1">
    <source>
        <dbReference type="PIRSR" id="PIRSR017388-1"/>
    </source>
</evidence>
<accession>A0A6G7WFE3</accession>
<proteinExistence type="predicted"/>
<protein>
    <submittedName>
        <fullName evidence="3">Alpha/beta fold hydrolase</fullName>
    </submittedName>
</protein>
<dbReference type="KEGG" id="jpo:G7058_01785"/>
<dbReference type="EMBL" id="CP049889">
    <property type="protein sequence ID" value="QIK50888.1"/>
    <property type="molecule type" value="Genomic_DNA"/>
</dbReference>
<dbReference type="Gene3D" id="3.40.50.1820">
    <property type="entry name" value="alpha/beta hydrolase"/>
    <property type="match status" value="1"/>
</dbReference>
<dbReference type="Proteomes" id="UP000501830">
    <property type="component" value="Chromosome"/>
</dbReference>
<feature type="domain" description="Serine aminopeptidase S33" evidence="2">
    <location>
        <begin position="18"/>
        <end position="209"/>
    </location>
</feature>